<reference evidence="4" key="1">
    <citation type="journal article" date="2019" name="Int. J. Syst. Evol. Microbiol.">
        <title>The Global Catalogue of Microorganisms (GCM) 10K type strain sequencing project: providing services to taxonomists for standard genome sequencing and annotation.</title>
        <authorList>
            <consortium name="The Broad Institute Genomics Platform"/>
            <consortium name="The Broad Institute Genome Sequencing Center for Infectious Disease"/>
            <person name="Wu L."/>
            <person name="Ma J."/>
        </authorList>
    </citation>
    <scope>NUCLEOTIDE SEQUENCE [LARGE SCALE GENOMIC DNA]</scope>
    <source>
        <strain evidence="4">JCM 13250</strain>
    </source>
</reference>
<gene>
    <name evidence="3" type="ORF">GCM10009682_47200</name>
</gene>
<dbReference type="InterPro" id="IPR036388">
    <property type="entry name" value="WH-like_DNA-bd_sf"/>
</dbReference>
<feature type="domain" description="RNA polymerase sigma-70 region 4" evidence="2">
    <location>
        <begin position="34"/>
        <end position="79"/>
    </location>
</feature>
<protein>
    <recommendedName>
        <fullName evidence="2">RNA polymerase sigma-70 region 4 domain-containing protein</fullName>
    </recommendedName>
</protein>
<comment type="caution">
    <text evidence="3">The sequence shown here is derived from an EMBL/GenBank/DDBJ whole genome shotgun (WGS) entry which is preliminary data.</text>
</comment>
<organism evidence="3 4">
    <name type="scientific">Luedemannella flava</name>
    <dbReference type="NCBI Taxonomy" id="349316"/>
    <lineage>
        <taxon>Bacteria</taxon>
        <taxon>Bacillati</taxon>
        <taxon>Actinomycetota</taxon>
        <taxon>Actinomycetes</taxon>
        <taxon>Micromonosporales</taxon>
        <taxon>Micromonosporaceae</taxon>
        <taxon>Luedemannella</taxon>
    </lineage>
</organism>
<dbReference type="Pfam" id="PF04545">
    <property type="entry name" value="Sigma70_r4"/>
    <property type="match status" value="1"/>
</dbReference>
<keyword evidence="4" id="KW-1185">Reference proteome</keyword>
<evidence type="ECO:0000259" key="2">
    <source>
        <dbReference type="Pfam" id="PF04545"/>
    </source>
</evidence>
<dbReference type="InterPro" id="IPR007630">
    <property type="entry name" value="RNA_pol_sigma70_r4"/>
</dbReference>
<sequence>MERDVADAPPADVRANLLERAQSINEKIEEHQAAIAELSGERRECLEDLLAAGMTQIQIANALGMSRGRISQLMSAGVKAERAFFGTGKVTVAIGGKLETGRVDGKPLVVASGEAFGAYERLADLLRTLGLESESEIVPPPGLLQLNRPNLVVLTSPRLLPFVGQVLDSDPHLGFASDDDGWFLVDKTTNTVYRSPSDGGESTDYAYLGRLPRPDGKGTFLYLAGIHSPGTAGAVRHVEAHLPELYREVKNRRWSMLVATKFDGKTRKVLETSAVTPIYRHDNG</sequence>
<evidence type="ECO:0000313" key="4">
    <source>
        <dbReference type="Proteomes" id="UP001500218"/>
    </source>
</evidence>
<dbReference type="SUPFAM" id="SSF88659">
    <property type="entry name" value="Sigma3 and sigma4 domains of RNA polymerase sigma factors"/>
    <property type="match status" value="1"/>
</dbReference>
<dbReference type="Proteomes" id="UP001500218">
    <property type="component" value="Unassembled WGS sequence"/>
</dbReference>
<dbReference type="EMBL" id="BAAALT010000182">
    <property type="protein sequence ID" value="GAA1821563.1"/>
    <property type="molecule type" value="Genomic_DNA"/>
</dbReference>
<evidence type="ECO:0000256" key="1">
    <source>
        <dbReference type="SAM" id="Coils"/>
    </source>
</evidence>
<name>A0ABP4YNE5_9ACTN</name>
<dbReference type="InterPro" id="IPR013324">
    <property type="entry name" value="RNA_pol_sigma_r3/r4-like"/>
</dbReference>
<evidence type="ECO:0000313" key="3">
    <source>
        <dbReference type="EMBL" id="GAA1821563.1"/>
    </source>
</evidence>
<keyword evidence="1" id="KW-0175">Coiled coil</keyword>
<proteinExistence type="predicted"/>
<accession>A0ABP4YNE5</accession>
<feature type="coiled-coil region" evidence="1">
    <location>
        <begin position="14"/>
        <end position="48"/>
    </location>
</feature>
<dbReference type="Gene3D" id="1.10.10.10">
    <property type="entry name" value="Winged helix-like DNA-binding domain superfamily/Winged helix DNA-binding domain"/>
    <property type="match status" value="1"/>
</dbReference>